<dbReference type="Gene3D" id="2.60.40.10">
    <property type="entry name" value="Immunoglobulins"/>
    <property type="match status" value="2"/>
</dbReference>
<dbReference type="Pfam" id="PF20009">
    <property type="entry name" value="GEVED"/>
    <property type="match status" value="1"/>
</dbReference>
<proteinExistence type="predicted"/>
<feature type="domain" description="Fibronectin type-III" evidence="2">
    <location>
        <begin position="908"/>
        <end position="996"/>
    </location>
</feature>
<dbReference type="CDD" id="cd00063">
    <property type="entry name" value="FN3"/>
    <property type="match status" value="2"/>
</dbReference>
<dbReference type="Gene3D" id="3.40.390.10">
    <property type="entry name" value="Collagenase (Catalytic Domain)"/>
    <property type="match status" value="1"/>
</dbReference>
<sequence>MNKTFISFFFLCLFAMAHAQWTPAAPDGKLIRDGSPNDSYYSLDISLLKSQLKNAQETGKNAKPVIISLPTLNGKIEKFSVYSFPVVVKELAEQYQLGSYVGVGIDDPGKYLRFSLAPNDFQSMIITGEGSEFIEPANTTKTVYRVYPKTKGGKSGFVCSTGEEESDKLEIEKLHQQGQSFTNQVTNFGKSSDRKYRTLRLALSVCGEYTQYHGGTVAGALAAMNATLTRINGVYEKDFALHLNLQNFPSLIYTNANTDPYSATENGTQNGIVGWNSQVQNVLTATVGNANYDIGHLFSPPGAGGNAGCIGCICRDNLTPAGKDKGSGWTSPGNNPPVGDNFDIDFVAHEIGHQLGGIHSFSYDAPQLGSATSVEPGSGSTIMGYAGVTGANTDVQPHSDPYFNTTNIRDIQANLISKTCDIETQITNTPPVIGALPTYNIPKGTAFVLTASATDAENDPMTYTWEEVDIANEVINMNNLGNTASGPSFRSIAPSNSPTRYFPRLSSVLAGVLNNSNNLWEAVSTVARTTRFTVTVRDNNPVSTEQQTQSATQTIIVGNNGPFKVNPTTVYNNGPTNVVWDVVNTNAAPYNAPNVKIDFTTDNGVTWNVVAASTPNDGSEALDFSPFPLTVGGTAKIRVSALNNVFYAIGSAPISTLPICNTNAPGGIVVTATTQTTATITWNASFNATYIVRYRVAGATAWITVNPNPTVNTTTLQGLTAGTHYEVQIANICSGVTGNFSASTVFMTPYCAAASTNTNNGYISNVTVAATSSYTMSNNSGANNYTDYSADATKLITLVRGTSNNTVSVSKFWPGAMSNKAVSVWIDFDKNGTFETTERVLNAANNQVTPVTATFPVPATAYSGPLTTRMRVVMRDISSPAVCGSFANGEVEDYAVKLIDLPTCTTAAPSNITITNLTPTSANVSWATTAGATYILRYRKVGTTAWTTINPVLPPGNNYTIQGLTEQTQYEVQVSTICNNNQGAFSPSQQFTTPVLTYCPMTGTGTNEHISNVTVTSVNPALAVMNNTSVQNNYTNYTTPATLITLETGSVNNKISVAKGGAVQHQIQPLQPGSTLTGTAI</sequence>
<dbReference type="AlphaFoldDB" id="A0A432E0Q9"/>
<dbReference type="InterPro" id="IPR036116">
    <property type="entry name" value="FN3_sf"/>
</dbReference>
<feature type="domain" description="Fibronectin type-III" evidence="2">
    <location>
        <begin position="664"/>
        <end position="751"/>
    </location>
</feature>
<dbReference type="InterPro" id="IPR003961">
    <property type="entry name" value="FN3_dom"/>
</dbReference>
<protein>
    <submittedName>
        <fullName evidence="3">Propanediol utilization protein</fullName>
    </submittedName>
</protein>
<gene>
    <name evidence="3" type="ORF">EJ377_07900</name>
</gene>
<name>A0A432E0Q9_9FLAO</name>
<feature type="chain" id="PRO_5019248233" evidence="1">
    <location>
        <begin position="20"/>
        <end position="1081"/>
    </location>
</feature>
<evidence type="ECO:0000313" key="3">
    <source>
        <dbReference type="EMBL" id="RTZ50008.1"/>
    </source>
</evidence>
<dbReference type="SMART" id="SM00060">
    <property type="entry name" value="FN3"/>
    <property type="match status" value="2"/>
</dbReference>
<evidence type="ECO:0000313" key="4">
    <source>
        <dbReference type="Proteomes" id="UP000276953"/>
    </source>
</evidence>
<dbReference type="SUPFAM" id="SSF49265">
    <property type="entry name" value="Fibronectin type III"/>
    <property type="match status" value="2"/>
</dbReference>
<evidence type="ECO:0000259" key="2">
    <source>
        <dbReference type="PROSITE" id="PS50853"/>
    </source>
</evidence>
<dbReference type="InterPro" id="IPR013783">
    <property type="entry name" value="Ig-like_fold"/>
</dbReference>
<dbReference type="Pfam" id="PF00041">
    <property type="entry name" value="fn3"/>
    <property type="match status" value="2"/>
</dbReference>
<comment type="caution">
    <text evidence="3">The sequence shown here is derived from an EMBL/GenBank/DDBJ whole genome shotgun (WGS) entry which is preliminary data.</text>
</comment>
<dbReference type="SUPFAM" id="SSF55486">
    <property type="entry name" value="Metalloproteases ('zincins'), catalytic domain"/>
    <property type="match status" value="1"/>
</dbReference>
<dbReference type="PROSITE" id="PS50853">
    <property type="entry name" value="FN3"/>
    <property type="match status" value="2"/>
</dbReference>
<accession>A0A432E0Q9</accession>
<feature type="signal peptide" evidence="1">
    <location>
        <begin position="1"/>
        <end position="19"/>
    </location>
</feature>
<dbReference type="Proteomes" id="UP000276953">
    <property type="component" value="Unassembled WGS sequence"/>
</dbReference>
<evidence type="ECO:0000256" key="1">
    <source>
        <dbReference type="SAM" id="SignalP"/>
    </source>
</evidence>
<dbReference type="InterPro" id="IPR045474">
    <property type="entry name" value="GEVED"/>
</dbReference>
<organism evidence="3 4">
    <name type="scientific">Chryseobacterium arthrosphaerae</name>
    <dbReference type="NCBI Taxonomy" id="651561"/>
    <lineage>
        <taxon>Bacteria</taxon>
        <taxon>Pseudomonadati</taxon>
        <taxon>Bacteroidota</taxon>
        <taxon>Flavobacteriia</taxon>
        <taxon>Flavobacteriales</taxon>
        <taxon>Weeksellaceae</taxon>
        <taxon>Chryseobacterium group</taxon>
        <taxon>Chryseobacterium</taxon>
    </lineage>
</organism>
<dbReference type="EMBL" id="RYFC01000001">
    <property type="protein sequence ID" value="RTZ50008.1"/>
    <property type="molecule type" value="Genomic_DNA"/>
</dbReference>
<keyword evidence="1" id="KW-0732">Signal</keyword>
<dbReference type="GO" id="GO:0008237">
    <property type="term" value="F:metallopeptidase activity"/>
    <property type="evidence" value="ECO:0007669"/>
    <property type="project" value="InterPro"/>
</dbReference>
<reference evidence="3 4" key="1">
    <citation type="submission" date="2018-12" db="EMBL/GenBank/DDBJ databases">
        <title>Draft Genome Sequence of Chryseobacterium arthrosphaerae strain ED882-96 Isolated from the Blood of a Patient with Liver Cirrhosis in Taiwan.</title>
        <authorList>
            <person name="Lin J.-N."/>
            <person name="Lai C.-H."/>
            <person name="Yang C.-H."/>
            <person name="Huang Y.-H."/>
        </authorList>
    </citation>
    <scope>NUCLEOTIDE SEQUENCE [LARGE SCALE GENOMIC DNA]</scope>
    <source>
        <strain evidence="3 4">ED882-96</strain>
    </source>
</reference>
<dbReference type="InterPro" id="IPR024079">
    <property type="entry name" value="MetalloPept_cat_dom_sf"/>
</dbReference>
<dbReference type="Pfam" id="PF13583">
    <property type="entry name" value="Reprolysin_4"/>
    <property type="match status" value="1"/>
</dbReference>